<dbReference type="Proteomes" id="UP000593626">
    <property type="component" value="Chromosome"/>
</dbReference>
<keyword evidence="1" id="KW-1133">Transmembrane helix</keyword>
<evidence type="ECO:0000313" key="2">
    <source>
        <dbReference type="EMBL" id="QPC46150.1"/>
    </source>
</evidence>
<dbReference type="RefSeq" id="WP_239673674.1">
    <property type="nucleotide sequence ID" value="NZ_CP049742.1"/>
</dbReference>
<reference evidence="2 3" key="1">
    <citation type="submission" date="2019-07" db="EMBL/GenBank/DDBJ databases">
        <title>Genome sequence of 2 isolates from Red Sea Mangroves.</title>
        <authorList>
            <person name="Sefrji F."/>
            <person name="Michoud G."/>
            <person name="Merlino G."/>
            <person name="Daffonchio D."/>
        </authorList>
    </citation>
    <scope>NUCLEOTIDE SEQUENCE [LARGE SCALE GENOMIC DNA]</scope>
    <source>
        <strain evidence="2 3">R1DC41</strain>
    </source>
</reference>
<sequence length="254" mass="29655">MSERYQLVEASSISINVSHYHQPLILTWWAAAFPGFGHLLLGKYAVGLILIFWEVLINSLTHLNHAIFLSLIGQFEEASTLLDYRFIFLYVTVYVFSIWDTYRRAVELNKIHTLASAKPIVIKKDPVNSFETNYFDLRSPILAIIWSFITPGLGYLYINRIPSLVISIILWVSLSTLAHLYEGIFFTLMGDFERARIVMDVQWSLFLPSIFVFFAYDAYVSTVEYNKIYLISQKEHLRNHYQPKHFSFCNKENE</sequence>
<proteinExistence type="predicted"/>
<name>A0A7S8CA05_9BACI</name>
<evidence type="ECO:0000313" key="3">
    <source>
        <dbReference type="Proteomes" id="UP000593626"/>
    </source>
</evidence>
<keyword evidence="1" id="KW-0472">Membrane</keyword>
<keyword evidence="3" id="KW-1185">Reference proteome</keyword>
<feature type="transmembrane region" description="Helical" evidence="1">
    <location>
        <begin position="164"/>
        <end position="185"/>
    </location>
</feature>
<dbReference type="KEGG" id="mcui:G8O30_03840"/>
<organism evidence="2 3">
    <name type="scientific">Mangrovibacillus cuniculi</name>
    <dbReference type="NCBI Taxonomy" id="2593652"/>
    <lineage>
        <taxon>Bacteria</taxon>
        <taxon>Bacillati</taxon>
        <taxon>Bacillota</taxon>
        <taxon>Bacilli</taxon>
        <taxon>Bacillales</taxon>
        <taxon>Bacillaceae</taxon>
        <taxon>Mangrovibacillus</taxon>
    </lineage>
</organism>
<gene>
    <name evidence="2" type="ORF">G8O30_03840</name>
</gene>
<feature type="transmembrane region" description="Helical" evidence="1">
    <location>
        <begin position="84"/>
        <end position="102"/>
    </location>
</feature>
<dbReference type="EMBL" id="CP049742">
    <property type="protein sequence ID" value="QPC46150.1"/>
    <property type="molecule type" value="Genomic_DNA"/>
</dbReference>
<dbReference type="AlphaFoldDB" id="A0A7S8CA05"/>
<feature type="transmembrane region" description="Helical" evidence="1">
    <location>
        <begin position="141"/>
        <end position="158"/>
    </location>
</feature>
<feature type="transmembrane region" description="Helical" evidence="1">
    <location>
        <begin position="20"/>
        <end position="41"/>
    </location>
</feature>
<evidence type="ECO:0000256" key="1">
    <source>
        <dbReference type="SAM" id="Phobius"/>
    </source>
</evidence>
<accession>A0A7S8CA05</accession>
<keyword evidence="1" id="KW-0812">Transmembrane</keyword>
<feature type="transmembrane region" description="Helical" evidence="1">
    <location>
        <begin position="48"/>
        <end position="72"/>
    </location>
</feature>
<protein>
    <submittedName>
        <fullName evidence="2">Uncharacterized protein</fullName>
    </submittedName>
</protein>
<feature type="transmembrane region" description="Helical" evidence="1">
    <location>
        <begin position="197"/>
        <end position="216"/>
    </location>
</feature>